<dbReference type="SUPFAM" id="SSF52540">
    <property type="entry name" value="P-loop containing nucleoside triphosphate hydrolases"/>
    <property type="match status" value="1"/>
</dbReference>
<keyword evidence="3" id="KW-1185">Reference proteome</keyword>
<dbReference type="InterPro" id="IPR027417">
    <property type="entry name" value="P-loop_NTPase"/>
</dbReference>
<evidence type="ECO:0000313" key="2">
    <source>
        <dbReference type="EMBL" id="SDI46995.1"/>
    </source>
</evidence>
<evidence type="ECO:0000313" key="3">
    <source>
        <dbReference type="Proteomes" id="UP000198656"/>
    </source>
</evidence>
<dbReference type="GO" id="GO:0016887">
    <property type="term" value="F:ATP hydrolysis activity"/>
    <property type="evidence" value="ECO:0007669"/>
    <property type="project" value="InterPro"/>
</dbReference>
<gene>
    <name evidence="2" type="ORF">SAMN05443529_14114</name>
</gene>
<dbReference type="AlphaFoldDB" id="A0A1G8KU04"/>
<organism evidence="2 3">
    <name type="scientific">Desulfosporosinus hippei DSM 8344</name>
    <dbReference type="NCBI Taxonomy" id="1121419"/>
    <lineage>
        <taxon>Bacteria</taxon>
        <taxon>Bacillati</taxon>
        <taxon>Bacillota</taxon>
        <taxon>Clostridia</taxon>
        <taxon>Eubacteriales</taxon>
        <taxon>Desulfitobacteriaceae</taxon>
        <taxon>Desulfosporosinus</taxon>
    </lineage>
</organism>
<evidence type="ECO:0000259" key="1">
    <source>
        <dbReference type="Pfam" id="PF13401"/>
    </source>
</evidence>
<dbReference type="STRING" id="1121419.SAMN05443529_14114"/>
<dbReference type="RefSeq" id="WP_092335692.1">
    <property type="nucleotide sequence ID" value="NZ_FNCP01000041.1"/>
</dbReference>
<sequence length="577" mass="64970">MKASIEEILEHPILSGFKCIAEYSDQQISSYKGNPLIEALPPIYESAQVTKLLTDFPDYDDSHREWGDETRKHCVEQLKHFMQPLPYNSRLEGCFSRIIRDGYVVRNPTSSIFARQFSVGFSKILEAGLNGDGKNITGNRPSASGFAIVGLSGMGKTTAVERTLLLYPQVIQHTRYNGKLFILKQLVWLKLDCPASGSLKVLCQNFFRQVDLILGTNYFKQHVNSKSTKENMLAPMAQIASLHGLGVLVIDEMQRLKKIKNSGESEMLDFLTELINTIGIPIVLVGTYQSMFLFESAFANARRASDQGDHILSNMENGPEWKFFLESLWDLQWTKKISPLSDKLRAVMYEESLGIIDVAIKLYKNAQWEAISNGTEEVTVALIKDVAKRCLKLIRPRMQDLKTGNPDAIKAFEDMKPEWLTLNDYIKNTEEKALIQGRIAAEHERAIRKQAKNDIMVDLVSTAISLGLSPSEAEEAALEVIKSSGGMAEPTIMRQQVANIALNRATNAFEESEQMNTNRDMVKSKKKVKPLINKEDPWCAVFQTLEKRGCVSDTLKEVGFLKSPADDLMLNYQEPRT</sequence>
<dbReference type="OrthoDB" id="5593847at2"/>
<proteinExistence type="predicted"/>
<dbReference type="Proteomes" id="UP000198656">
    <property type="component" value="Unassembled WGS sequence"/>
</dbReference>
<reference evidence="3" key="1">
    <citation type="submission" date="2016-10" db="EMBL/GenBank/DDBJ databases">
        <authorList>
            <person name="Varghese N."/>
            <person name="Submissions S."/>
        </authorList>
    </citation>
    <scope>NUCLEOTIDE SEQUENCE [LARGE SCALE GENOMIC DNA]</scope>
    <source>
        <strain evidence="3">DSM 8344</strain>
    </source>
</reference>
<accession>A0A1G8KU04</accession>
<name>A0A1G8KU04_9FIRM</name>
<protein>
    <submittedName>
        <fullName evidence="2">AAA domain-containing protein</fullName>
    </submittedName>
</protein>
<dbReference type="InterPro" id="IPR049945">
    <property type="entry name" value="AAA_22"/>
</dbReference>
<feature type="domain" description="ORC1/DEAH AAA+ ATPase" evidence="1">
    <location>
        <begin position="146"/>
        <end position="288"/>
    </location>
</feature>
<dbReference type="Pfam" id="PF13401">
    <property type="entry name" value="AAA_22"/>
    <property type="match status" value="1"/>
</dbReference>
<dbReference type="EMBL" id="FNCP01000041">
    <property type="protein sequence ID" value="SDI46995.1"/>
    <property type="molecule type" value="Genomic_DNA"/>
</dbReference>
<dbReference type="Gene3D" id="3.40.50.300">
    <property type="entry name" value="P-loop containing nucleotide triphosphate hydrolases"/>
    <property type="match status" value="1"/>
</dbReference>